<evidence type="ECO:0000313" key="4">
    <source>
        <dbReference type="Proteomes" id="UP000295689"/>
    </source>
</evidence>
<proteinExistence type="predicted"/>
<feature type="chain" id="PRO_5039656829" evidence="1">
    <location>
        <begin position="22"/>
        <end position="485"/>
    </location>
</feature>
<reference evidence="3 4" key="1">
    <citation type="journal article" date="2015" name="Stand. Genomic Sci.">
        <title>Genomic Encyclopedia of Bacterial and Archaeal Type Strains, Phase III: the genomes of soil and plant-associated and newly described type strains.</title>
        <authorList>
            <person name="Whitman W.B."/>
            <person name="Woyke T."/>
            <person name="Klenk H.P."/>
            <person name="Zhou Y."/>
            <person name="Lilburn T.G."/>
            <person name="Beck B.J."/>
            <person name="De Vos P."/>
            <person name="Vandamme P."/>
            <person name="Eisen J.A."/>
            <person name="Garrity G."/>
            <person name="Hugenholtz P."/>
            <person name="Kyrpides N.C."/>
        </authorList>
    </citation>
    <scope>NUCLEOTIDE SEQUENCE [LARGE SCALE GENOMIC DNA]</scope>
    <source>
        <strain evidence="3 4">CV53</strain>
    </source>
</reference>
<dbReference type="AlphaFoldDB" id="A0A4R2BJY0"/>
<dbReference type="EMBL" id="SLVV01000002">
    <property type="protein sequence ID" value="TCN27507.1"/>
    <property type="molecule type" value="Genomic_DNA"/>
</dbReference>
<dbReference type="PROSITE" id="PS51257">
    <property type="entry name" value="PROKAR_LIPOPROTEIN"/>
    <property type="match status" value="1"/>
</dbReference>
<comment type="caution">
    <text evidence="3">The sequence shown here is derived from an EMBL/GenBank/DDBJ whole genome shotgun (WGS) entry which is preliminary data.</text>
</comment>
<organism evidence="3 4">
    <name type="scientific">Mesobacillus foraminis</name>
    <dbReference type="NCBI Taxonomy" id="279826"/>
    <lineage>
        <taxon>Bacteria</taxon>
        <taxon>Bacillati</taxon>
        <taxon>Bacillota</taxon>
        <taxon>Bacilli</taxon>
        <taxon>Bacillales</taxon>
        <taxon>Bacillaceae</taxon>
        <taxon>Mesobacillus</taxon>
    </lineage>
</organism>
<dbReference type="Pfam" id="PF13416">
    <property type="entry name" value="SBP_bac_8"/>
    <property type="match status" value="1"/>
</dbReference>
<dbReference type="Proteomes" id="UP000295689">
    <property type="component" value="Unassembled WGS sequence"/>
</dbReference>
<accession>A0A4R2BJY0</accession>
<dbReference type="InterPro" id="IPR006059">
    <property type="entry name" value="SBP"/>
</dbReference>
<dbReference type="PANTHER" id="PTHR43649">
    <property type="entry name" value="ARABINOSE-BINDING PROTEIN-RELATED"/>
    <property type="match status" value="1"/>
</dbReference>
<dbReference type="SUPFAM" id="SSF53850">
    <property type="entry name" value="Periplasmic binding protein-like II"/>
    <property type="match status" value="1"/>
</dbReference>
<dbReference type="Pfam" id="PF12010">
    <property type="entry name" value="DUF3502"/>
    <property type="match status" value="1"/>
</dbReference>
<dbReference type="RefSeq" id="WP_132002494.1">
    <property type="nucleotide sequence ID" value="NZ_JABUHM010000001.1"/>
</dbReference>
<feature type="signal peptide" evidence="1">
    <location>
        <begin position="1"/>
        <end position="21"/>
    </location>
</feature>
<keyword evidence="1" id="KW-0732">Signal</keyword>
<dbReference type="InterPro" id="IPR022627">
    <property type="entry name" value="DUF3502"/>
</dbReference>
<evidence type="ECO:0000313" key="3">
    <source>
        <dbReference type="EMBL" id="TCN27507.1"/>
    </source>
</evidence>
<evidence type="ECO:0000259" key="2">
    <source>
        <dbReference type="Pfam" id="PF12010"/>
    </source>
</evidence>
<gene>
    <name evidence="3" type="ORF">EV146_102461</name>
</gene>
<evidence type="ECO:0000256" key="1">
    <source>
        <dbReference type="SAM" id="SignalP"/>
    </source>
</evidence>
<sequence length="485" mass="54809">MKKKKLGVILASVLAAGTLLSACSSKDSGTSEQSGKSGEAYEIKWYTIGTPQKDTEKVFTEVNKYTKEKINATVKMTQIDWGDWVQKSQVMINSGESFDIIFTNGTSYVQNAQKGAFMEIDDLLEKEGKELKEVINPDLLEGNKVDGKLYGIPANKEVVRQDVYTFNKRLVDKYKFDLTKVKTLQDLEPMLKTIKENESGVTPIATFKAPVRFDYVFNNEMPFAFPFEGETDKVINPFESDTAMEQFKTMHEYYKAGYLKEDAATSKDSWPMDVENWFVRMGGSQPYADLLWSRSAKYEVVSVPAEEPTIINDSVSGSIQAISATSKNPEKAMEFLALLNTDPYLRNLVDKGIEGTHYKKNDDGTIEDLPARIDGYNMPSYSLGNHFILDLYKEDPKDKWEKFQEFNASAVKAPSLGFKFNSDPVRSELASITNISKEFYPALATGSVDPEEYLPKFNKKLEEAGVDKVLKEIQKQFDEWKSSQK</sequence>
<name>A0A4R2BJY0_9BACI</name>
<dbReference type="InterPro" id="IPR050490">
    <property type="entry name" value="Bact_solute-bd_prot1"/>
</dbReference>
<dbReference type="PANTHER" id="PTHR43649:SF17">
    <property type="entry name" value="ABC TRANSPORTER SOLUTE BINDING PROTEIN-SUGAR TRANSPORT"/>
    <property type="match status" value="1"/>
</dbReference>
<dbReference type="Gene3D" id="3.40.190.10">
    <property type="entry name" value="Periplasmic binding protein-like II"/>
    <property type="match status" value="1"/>
</dbReference>
<feature type="domain" description="DUF3502" evidence="2">
    <location>
        <begin position="414"/>
        <end position="481"/>
    </location>
</feature>
<keyword evidence="4" id="KW-1185">Reference proteome</keyword>
<protein>
    <submittedName>
        <fullName evidence="3">Putative aldouronate transport system substrate-binding protein</fullName>
    </submittedName>
</protein>